<feature type="compositionally biased region" description="Low complexity" evidence="1">
    <location>
        <begin position="295"/>
        <end position="316"/>
    </location>
</feature>
<name>A0ABV1UJ47_9ACTN</name>
<comment type="caution">
    <text evidence="2">The sequence shown here is derived from an EMBL/GenBank/DDBJ whole genome shotgun (WGS) entry which is preliminary data.</text>
</comment>
<feature type="compositionally biased region" description="Polar residues" evidence="1">
    <location>
        <begin position="31"/>
        <end position="50"/>
    </location>
</feature>
<sequence>MSESNAERSTSNEQPRATSDASSRSERPDLANSTSGIESDSTGGTPTEGGQESGVHQGERPELGTGTSDGREPANVHGSGVEGKDFERAGPDPRDIGPGTGDPTDKAAVRAPEARSDGDAHQRERPEVGTNQRDSAGAGANDRGDISKTRDSYPLTGKEKAEYKRGEREIHSHTDIESKGESKGSADSSSRIVDGNKQTHTVNKDASGNRTGTSDSTSTTDKKGVTHTHTVNKDANGNPTGTSDSTSTTDKKGVTHTHTVNKDANGKPTGTSDSTSTTDSTGMTHTHTTNKDTNGHPTSSSHSTSAVVGSARIYSA</sequence>
<feature type="compositionally biased region" description="Basic and acidic residues" evidence="1">
    <location>
        <begin position="142"/>
        <end position="184"/>
    </location>
</feature>
<feature type="compositionally biased region" description="Basic and acidic residues" evidence="1">
    <location>
        <begin position="82"/>
        <end position="95"/>
    </location>
</feature>
<evidence type="ECO:0000256" key="1">
    <source>
        <dbReference type="SAM" id="MobiDB-lite"/>
    </source>
</evidence>
<reference evidence="2 3" key="1">
    <citation type="submission" date="2024-06" db="EMBL/GenBank/DDBJ databases">
        <title>The Natural Products Discovery Center: Release of the First 8490 Sequenced Strains for Exploring Actinobacteria Biosynthetic Diversity.</title>
        <authorList>
            <person name="Kalkreuter E."/>
            <person name="Kautsar S.A."/>
            <person name="Yang D."/>
            <person name="Bader C.D."/>
            <person name="Teijaro C.N."/>
            <person name="Fluegel L."/>
            <person name="Davis C.M."/>
            <person name="Simpson J.R."/>
            <person name="Lauterbach L."/>
            <person name="Steele A.D."/>
            <person name="Gui C."/>
            <person name="Meng S."/>
            <person name="Li G."/>
            <person name="Viehrig K."/>
            <person name="Ye F."/>
            <person name="Su P."/>
            <person name="Kiefer A.F."/>
            <person name="Nichols A."/>
            <person name="Cepeda A.J."/>
            <person name="Yan W."/>
            <person name="Fan B."/>
            <person name="Jiang Y."/>
            <person name="Adhikari A."/>
            <person name="Zheng C.-J."/>
            <person name="Schuster L."/>
            <person name="Cowan T.M."/>
            <person name="Smanski M.J."/>
            <person name="Chevrette M.G."/>
            <person name="De Carvalho L.P.S."/>
            <person name="Shen B."/>
        </authorList>
    </citation>
    <scope>NUCLEOTIDE SEQUENCE [LARGE SCALE GENOMIC DNA]</scope>
    <source>
        <strain evidence="2 3">NPDC001166</strain>
    </source>
</reference>
<feature type="compositionally biased region" description="Polar residues" evidence="1">
    <location>
        <begin position="1"/>
        <end position="22"/>
    </location>
</feature>
<keyword evidence="3" id="KW-1185">Reference proteome</keyword>
<proteinExistence type="predicted"/>
<dbReference type="Proteomes" id="UP001470023">
    <property type="component" value="Unassembled WGS sequence"/>
</dbReference>
<accession>A0ABV1UJ47</accession>
<dbReference type="EMBL" id="JBEPAZ010000068">
    <property type="protein sequence ID" value="MER6433754.1"/>
    <property type="molecule type" value="Genomic_DNA"/>
</dbReference>
<evidence type="ECO:0000313" key="2">
    <source>
        <dbReference type="EMBL" id="MER6433754.1"/>
    </source>
</evidence>
<dbReference type="RefSeq" id="WP_352065769.1">
    <property type="nucleotide sequence ID" value="NZ_JBEPAZ010000068.1"/>
</dbReference>
<feature type="compositionally biased region" description="Low complexity" evidence="1">
    <location>
        <begin position="269"/>
        <end position="288"/>
    </location>
</feature>
<gene>
    <name evidence="2" type="ORF">ABT272_39505</name>
</gene>
<feature type="compositionally biased region" description="Basic and acidic residues" evidence="1">
    <location>
        <begin position="103"/>
        <end position="127"/>
    </location>
</feature>
<feature type="region of interest" description="Disordered" evidence="1">
    <location>
        <begin position="1"/>
        <end position="316"/>
    </location>
</feature>
<organism evidence="2 3">
    <name type="scientific">Streptomyces sp. 900105245</name>
    <dbReference type="NCBI Taxonomy" id="3154379"/>
    <lineage>
        <taxon>Bacteria</taxon>
        <taxon>Bacillati</taxon>
        <taxon>Actinomycetota</taxon>
        <taxon>Actinomycetes</taxon>
        <taxon>Kitasatosporales</taxon>
        <taxon>Streptomycetaceae</taxon>
        <taxon>Streptomyces</taxon>
    </lineage>
</organism>
<feature type="compositionally biased region" description="Polar residues" evidence="1">
    <location>
        <begin position="227"/>
        <end position="239"/>
    </location>
</feature>
<evidence type="ECO:0000313" key="3">
    <source>
        <dbReference type="Proteomes" id="UP001470023"/>
    </source>
</evidence>
<feature type="compositionally biased region" description="Polar residues" evidence="1">
    <location>
        <begin position="185"/>
        <end position="210"/>
    </location>
</feature>
<protein>
    <submittedName>
        <fullName evidence="2">Uncharacterized protein</fullName>
    </submittedName>
</protein>